<dbReference type="GO" id="GO:0004553">
    <property type="term" value="F:hydrolase activity, hydrolyzing O-glycosyl compounds"/>
    <property type="evidence" value="ECO:0007669"/>
    <property type="project" value="InterPro"/>
</dbReference>
<proteinExistence type="predicted"/>
<comment type="caution">
    <text evidence="2">The sequence shown here is derived from an EMBL/GenBank/DDBJ whole genome shotgun (WGS) entry which is preliminary data.</text>
</comment>
<evidence type="ECO:0000313" key="3">
    <source>
        <dbReference type="Proteomes" id="UP000033640"/>
    </source>
</evidence>
<dbReference type="AlphaFoldDB" id="A0A0F0LBP4"/>
<accession>A0A0F0LBP4</accession>
<dbReference type="OrthoDB" id="3187421at2"/>
<dbReference type="Proteomes" id="UP000033640">
    <property type="component" value="Unassembled WGS sequence"/>
</dbReference>
<reference evidence="2 3" key="1">
    <citation type="submission" date="2015-02" db="EMBL/GenBank/DDBJ databases">
        <title>Draft genome sequences of ten Microbacterium spp. with emphasis on heavy metal contaminated environments.</title>
        <authorList>
            <person name="Corretto E."/>
        </authorList>
    </citation>
    <scope>NUCLEOTIDE SEQUENCE [LARGE SCALE GENOMIC DNA]</scope>
    <source>
        <strain evidence="2 3">BEL4b</strain>
    </source>
</reference>
<dbReference type="InterPro" id="IPR036881">
    <property type="entry name" value="Glyco_hydro_3_C_sf"/>
</dbReference>
<keyword evidence="1" id="KW-0378">Hydrolase</keyword>
<gene>
    <name evidence="2" type="ORF">RS83_00632</name>
</gene>
<sequence>MRRCRFLSILDAHRSCQTTPTIIVLYLDRPAAIPELAEAAAALLVEFGATDEAVIDVITDVARAEGRLPFDLPRSTAAAAASRPDAPFDTDNPVFRYGDGIL</sequence>
<dbReference type="EMBL" id="JYIW01000018">
    <property type="protein sequence ID" value="KJL30563.1"/>
    <property type="molecule type" value="Genomic_DNA"/>
</dbReference>
<organism evidence="2 3">
    <name type="scientific">Microbacterium oxydans</name>
    <dbReference type="NCBI Taxonomy" id="82380"/>
    <lineage>
        <taxon>Bacteria</taxon>
        <taxon>Bacillati</taxon>
        <taxon>Actinomycetota</taxon>
        <taxon>Actinomycetes</taxon>
        <taxon>Micrococcales</taxon>
        <taxon>Microbacteriaceae</taxon>
        <taxon>Microbacterium</taxon>
    </lineage>
</organism>
<dbReference type="PATRIC" id="fig|82380.11.peg.651"/>
<dbReference type="Gene3D" id="3.40.50.1700">
    <property type="entry name" value="Glycoside hydrolase family 3 C-terminal domain"/>
    <property type="match status" value="1"/>
</dbReference>
<protein>
    <submittedName>
        <fullName evidence="2">Uncharacterized protein</fullName>
    </submittedName>
</protein>
<dbReference type="SUPFAM" id="SSF52279">
    <property type="entry name" value="Beta-D-glucan exohydrolase, C-terminal domain"/>
    <property type="match status" value="1"/>
</dbReference>
<name>A0A0F0LBP4_9MICO</name>
<evidence type="ECO:0000313" key="2">
    <source>
        <dbReference type="EMBL" id="KJL30563.1"/>
    </source>
</evidence>
<evidence type="ECO:0000256" key="1">
    <source>
        <dbReference type="ARBA" id="ARBA00022801"/>
    </source>
</evidence>
<dbReference type="GO" id="GO:0005975">
    <property type="term" value="P:carbohydrate metabolic process"/>
    <property type="evidence" value="ECO:0007669"/>
    <property type="project" value="InterPro"/>
</dbReference>